<comment type="caution">
    <text evidence="1">The sequence shown here is derived from an EMBL/GenBank/DDBJ whole genome shotgun (WGS) entry which is preliminary data.</text>
</comment>
<dbReference type="STRING" id="63057.A0A2P5DEM9"/>
<dbReference type="PANTHER" id="PTHR33116:SF86">
    <property type="entry name" value="REVERSE TRANSCRIPTASE DOMAIN-CONTAINING PROTEIN"/>
    <property type="match status" value="1"/>
</dbReference>
<dbReference type="AlphaFoldDB" id="A0A2P5DEM9"/>
<dbReference type="PANTHER" id="PTHR33116">
    <property type="entry name" value="REVERSE TRANSCRIPTASE ZINC-BINDING DOMAIN-CONTAINING PROTEIN-RELATED-RELATED"/>
    <property type="match status" value="1"/>
</dbReference>
<evidence type="ECO:0000313" key="2">
    <source>
        <dbReference type="Proteomes" id="UP000237000"/>
    </source>
</evidence>
<gene>
    <name evidence="1" type="ORF">TorRG33x02_253580</name>
</gene>
<dbReference type="OrthoDB" id="1938246at2759"/>
<reference evidence="2" key="1">
    <citation type="submission" date="2016-06" db="EMBL/GenBank/DDBJ databases">
        <title>Parallel loss of symbiosis genes in relatives of nitrogen-fixing non-legume Parasponia.</title>
        <authorList>
            <person name="Van Velzen R."/>
            <person name="Holmer R."/>
            <person name="Bu F."/>
            <person name="Rutten L."/>
            <person name="Van Zeijl A."/>
            <person name="Liu W."/>
            <person name="Santuari L."/>
            <person name="Cao Q."/>
            <person name="Sharma T."/>
            <person name="Shen D."/>
            <person name="Roswanjaya Y."/>
            <person name="Wardhani T."/>
            <person name="Kalhor M.S."/>
            <person name="Jansen J."/>
            <person name="Van den Hoogen J."/>
            <person name="Gungor B."/>
            <person name="Hartog M."/>
            <person name="Hontelez J."/>
            <person name="Verver J."/>
            <person name="Yang W.-C."/>
            <person name="Schijlen E."/>
            <person name="Repin R."/>
            <person name="Schilthuizen M."/>
            <person name="Schranz E."/>
            <person name="Heidstra R."/>
            <person name="Miyata K."/>
            <person name="Fedorova E."/>
            <person name="Kohlen W."/>
            <person name="Bisseling T."/>
            <person name="Smit S."/>
            <person name="Geurts R."/>
        </authorList>
    </citation>
    <scope>NUCLEOTIDE SEQUENCE [LARGE SCALE GENOMIC DNA]</scope>
    <source>
        <strain evidence="2">cv. RG33-2</strain>
    </source>
</reference>
<accession>A0A2P5DEM9</accession>
<organism evidence="1 2">
    <name type="scientific">Trema orientale</name>
    <name type="common">Charcoal tree</name>
    <name type="synonym">Celtis orientalis</name>
    <dbReference type="NCBI Taxonomy" id="63057"/>
    <lineage>
        <taxon>Eukaryota</taxon>
        <taxon>Viridiplantae</taxon>
        <taxon>Streptophyta</taxon>
        <taxon>Embryophyta</taxon>
        <taxon>Tracheophyta</taxon>
        <taxon>Spermatophyta</taxon>
        <taxon>Magnoliopsida</taxon>
        <taxon>eudicotyledons</taxon>
        <taxon>Gunneridae</taxon>
        <taxon>Pentapetalae</taxon>
        <taxon>rosids</taxon>
        <taxon>fabids</taxon>
        <taxon>Rosales</taxon>
        <taxon>Cannabaceae</taxon>
        <taxon>Trema</taxon>
    </lineage>
</organism>
<protein>
    <submittedName>
        <fullName evidence="1">Uncharacterized protein</fullName>
    </submittedName>
</protein>
<name>A0A2P5DEM9_TREOI</name>
<evidence type="ECO:0000313" key="1">
    <source>
        <dbReference type="EMBL" id="PON71766.1"/>
    </source>
</evidence>
<dbReference type="Proteomes" id="UP000237000">
    <property type="component" value="Unassembled WGS sequence"/>
</dbReference>
<keyword evidence="2" id="KW-1185">Reference proteome</keyword>
<dbReference type="InParanoid" id="A0A2P5DEM9"/>
<dbReference type="EMBL" id="JXTC01000275">
    <property type="protein sequence ID" value="PON71766.1"/>
    <property type="molecule type" value="Genomic_DNA"/>
</dbReference>
<proteinExistence type="predicted"/>
<sequence length="256" mass="28992">MSLGPRPVRKNFSGRREGDLVRTIGVPRIRNNTKYLGLPLFHTRRKSHDFNYILDKLESLLSGWKSKLLSKAGRLMMIKSVGLAIPTYTMQSIPIPLQLCNKIDAALRKFWWGHKSENNRGLCLKSWGNLCKPKSHRGLGLCQSHDINKALLGKWGWGLLTNANSLCLQILRAKYLHHSSFIDSEPRNGDSWTWKGICSSKPLITKGACKQLGNRKSINIWIDPWLPQFPGFRPPPTGNLRLGLIFLDDFRLPTGG</sequence>